<comment type="similarity">
    <text evidence="1">Belongs to the peptidase S28 family.</text>
</comment>
<protein>
    <submittedName>
        <fullName evidence="6">Uncharacterized protein</fullName>
    </submittedName>
</protein>
<keyword evidence="4" id="KW-0378">Hydrolase</keyword>
<dbReference type="GO" id="GO:0008239">
    <property type="term" value="F:dipeptidyl-peptidase activity"/>
    <property type="evidence" value="ECO:0007669"/>
    <property type="project" value="TreeGrafter"/>
</dbReference>
<evidence type="ECO:0000313" key="7">
    <source>
        <dbReference type="Proteomes" id="UP000233551"/>
    </source>
</evidence>
<keyword evidence="7" id="KW-1185">Reference proteome</keyword>
<dbReference type="PANTHER" id="PTHR11010:SF31">
    <property type="entry name" value="ALPHA_BETA-HYDROLASES SUPERFAMILY PROTEIN"/>
    <property type="match status" value="1"/>
</dbReference>
<accession>A0A2I0I4N3</accession>
<evidence type="ECO:0000256" key="4">
    <source>
        <dbReference type="ARBA" id="ARBA00022801"/>
    </source>
</evidence>
<sequence length="168" mass="19311">MKGPLRSLLPGPGLPAWFPLKFPYIKIGALACSAPILQLDNIVPLSRFFDAISEDFKDFSIWRVHCASASWITTDFGRERIDKVLVRFANNIIFSNGMQNPWSRGSVLENVTDSIVAFATEKWAHHTDLRSATKDDPDWLIEQSREEVEIIQGWINRYYADHKKENQF</sequence>
<evidence type="ECO:0000256" key="1">
    <source>
        <dbReference type="ARBA" id="ARBA00011079"/>
    </source>
</evidence>
<evidence type="ECO:0000313" key="6">
    <source>
        <dbReference type="EMBL" id="PKI38944.1"/>
    </source>
</evidence>
<dbReference type="AlphaFoldDB" id="A0A2I0I4N3"/>
<dbReference type="PANTHER" id="PTHR11010">
    <property type="entry name" value="PROTEASE S28 PRO-X CARBOXYPEPTIDASE-RELATED"/>
    <property type="match status" value="1"/>
</dbReference>
<dbReference type="Proteomes" id="UP000233551">
    <property type="component" value="Unassembled WGS sequence"/>
</dbReference>
<keyword evidence="2" id="KW-0645">Protease</keyword>
<dbReference type="EMBL" id="PGOL01003952">
    <property type="protein sequence ID" value="PKI38944.1"/>
    <property type="molecule type" value="Genomic_DNA"/>
</dbReference>
<dbReference type="STRING" id="22663.A0A2I0I4N3"/>
<dbReference type="InterPro" id="IPR029058">
    <property type="entry name" value="AB_hydrolase_fold"/>
</dbReference>
<evidence type="ECO:0000256" key="2">
    <source>
        <dbReference type="ARBA" id="ARBA00022670"/>
    </source>
</evidence>
<proteinExistence type="inferred from homology"/>
<organism evidence="6 7">
    <name type="scientific">Punica granatum</name>
    <name type="common">Pomegranate</name>
    <dbReference type="NCBI Taxonomy" id="22663"/>
    <lineage>
        <taxon>Eukaryota</taxon>
        <taxon>Viridiplantae</taxon>
        <taxon>Streptophyta</taxon>
        <taxon>Embryophyta</taxon>
        <taxon>Tracheophyta</taxon>
        <taxon>Spermatophyta</taxon>
        <taxon>Magnoliopsida</taxon>
        <taxon>eudicotyledons</taxon>
        <taxon>Gunneridae</taxon>
        <taxon>Pentapetalae</taxon>
        <taxon>rosids</taxon>
        <taxon>malvids</taxon>
        <taxon>Myrtales</taxon>
        <taxon>Lythraceae</taxon>
        <taxon>Punica</taxon>
    </lineage>
</organism>
<gene>
    <name evidence="6" type="ORF">CRG98_040652</name>
</gene>
<evidence type="ECO:0000256" key="5">
    <source>
        <dbReference type="ARBA" id="ARBA00023180"/>
    </source>
</evidence>
<dbReference type="GO" id="GO:0070008">
    <property type="term" value="F:serine-type exopeptidase activity"/>
    <property type="evidence" value="ECO:0007669"/>
    <property type="project" value="InterPro"/>
</dbReference>
<evidence type="ECO:0000256" key="3">
    <source>
        <dbReference type="ARBA" id="ARBA00022729"/>
    </source>
</evidence>
<keyword evidence="5" id="KW-0325">Glycoprotein</keyword>
<dbReference type="Gene3D" id="3.40.50.1820">
    <property type="entry name" value="alpha/beta hydrolase"/>
    <property type="match status" value="1"/>
</dbReference>
<comment type="caution">
    <text evidence="6">The sequence shown here is derived from an EMBL/GenBank/DDBJ whole genome shotgun (WGS) entry which is preliminary data.</text>
</comment>
<keyword evidence="3" id="KW-0732">Signal</keyword>
<dbReference type="Pfam" id="PF05577">
    <property type="entry name" value="Peptidase_S28"/>
    <property type="match status" value="1"/>
</dbReference>
<dbReference type="InterPro" id="IPR008758">
    <property type="entry name" value="Peptidase_S28"/>
</dbReference>
<reference evidence="6 7" key="1">
    <citation type="submission" date="2017-11" db="EMBL/GenBank/DDBJ databases">
        <title>De-novo sequencing of pomegranate (Punica granatum L.) genome.</title>
        <authorList>
            <person name="Akparov Z."/>
            <person name="Amiraslanov A."/>
            <person name="Hajiyeva S."/>
            <person name="Abbasov M."/>
            <person name="Kaur K."/>
            <person name="Hamwieh A."/>
            <person name="Solovyev V."/>
            <person name="Salamov A."/>
            <person name="Braich B."/>
            <person name="Kosarev P."/>
            <person name="Mahmoud A."/>
            <person name="Hajiyev E."/>
            <person name="Babayeva S."/>
            <person name="Izzatullayeva V."/>
            <person name="Mammadov A."/>
            <person name="Mammadov A."/>
            <person name="Sharifova S."/>
            <person name="Ojaghi J."/>
            <person name="Eynullazada K."/>
            <person name="Bayramov B."/>
            <person name="Abdulazimova A."/>
            <person name="Shahmuradov I."/>
        </authorList>
    </citation>
    <scope>NUCLEOTIDE SEQUENCE [LARGE SCALE GENOMIC DNA]</scope>
    <source>
        <strain evidence="7">cv. AG2017</strain>
        <tissue evidence="6">Leaf</tissue>
    </source>
</reference>
<name>A0A2I0I4N3_PUNGR</name>
<dbReference type="GO" id="GO:0006508">
    <property type="term" value="P:proteolysis"/>
    <property type="evidence" value="ECO:0007669"/>
    <property type="project" value="UniProtKB-KW"/>
</dbReference>